<dbReference type="AlphaFoldDB" id="A0A8H3EJA1"/>
<dbReference type="GO" id="GO:0007034">
    <property type="term" value="P:vacuolar transport"/>
    <property type="evidence" value="ECO:0007669"/>
    <property type="project" value="TreeGrafter"/>
</dbReference>
<organism evidence="8 9">
    <name type="scientific">Heterodermia speciosa</name>
    <dbReference type="NCBI Taxonomy" id="116794"/>
    <lineage>
        <taxon>Eukaryota</taxon>
        <taxon>Fungi</taxon>
        <taxon>Dikarya</taxon>
        <taxon>Ascomycota</taxon>
        <taxon>Pezizomycotina</taxon>
        <taxon>Lecanoromycetes</taxon>
        <taxon>OSLEUM clade</taxon>
        <taxon>Lecanoromycetidae</taxon>
        <taxon>Caliciales</taxon>
        <taxon>Physciaceae</taxon>
        <taxon>Heterodermia</taxon>
    </lineage>
</organism>
<comment type="similarity">
    <text evidence="2 7">Belongs to the nonaspanin (TM9SF) (TC 9.A.2) family.</text>
</comment>
<feature type="transmembrane region" description="Helical" evidence="7">
    <location>
        <begin position="577"/>
        <end position="596"/>
    </location>
</feature>
<dbReference type="InterPro" id="IPR004240">
    <property type="entry name" value="EMP70"/>
</dbReference>
<dbReference type="GO" id="GO:0005768">
    <property type="term" value="C:endosome"/>
    <property type="evidence" value="ECO:0007669"/>
    <property type="project" value="TreeGrafter"/>
</dbReference>
<feature type="transmembrane region" description="Helical" evidence="7">
    <location>
        <begin position="386"/>
        <end position="406"/>
    </location>
</feature>
<reference evidence="8" key="1">
    <citation type="submission" date="2021-03" db="EMBL/GenBank/DDBJ databases">
        <authorList>
            <person name="Tagirdzhanova G."/>
        </authorList>
    </citation>
    <scope>NUCLEOTIDE SEQUENCE</scope>
</reference>
<dbReference type="Pfam" id="PF02990">
    <property type="entry name" value="EMP70"/>
    <property type="match status" value="1"/>
</dbReference>
<feature type="transmembrane region" description="Helical" evidence="7">
    <location>
        <begin position="272"/>
        <end position="297"/>
    </location>
</feature>
<keyword evidence="5 7" id="KW-1133">Transmembrane helix</keyword>
<feature type="signal peptide" evidence="7">
    <location>
        <begin position="1"/>
        <end position="22"/>
    </location>
</feature>
<dbReference type="Proteomes" id="UP000664521">
    <property type="component" value="Unassembled WGS sequence"/>
</dbReference>
<evidence type="ECO:0000256" key="7">
    <source>
        <dbReference type="RuleBase" id="RU363079"/>
    </source>
</evidence>
<comment type="caution">
    <text evidence="8">The sequence shown here is derived from an EMBL/GenBank/DDBJ whole genome shotgun (WGS) entry which is preliminary data.</text>
</comment>
<evidence type="ECO:0000313" key="9">
    <source>
        <dbReference type="Proteomes" id="UP000664521"/>
    </source>
</evidence>
<evidence type="ECO:0000256" key="5">
    <source>
        <dbReference type="ARBA" id="ARBA00022989"/>
    </source>
</evidence>
<feature type="transmembrane region" description="Helical" evidence="7">
    <location>
        <begin position="539"/>
        <end position="565"/>
    </location>
</feature>
<evidence type="ECO:0000256" key="1">
    <source>
        <dbReference type="ARBA" id="ARBA00004141"/>
    </source>
</evidence>
<evidence type="ECO:0000256" key="4">
    <source>
        <dbReference type="ARBA" id="ARBA00022729"/>
    </source>
</evidence>
<accession>A0A8H3EJA1</accession>
<evidence type="ECO:0000256" key="3">
    <source>
        <dbReference type="ARBA" id="ARBA00022692"/>
    </source>
</evidence>
<feature type="transmembrane region" description="Helical" evidence="7">
    <location>
        <begin position="418"/>
        <end position="442"/>
    </location>
</feature>
<keyword evidence="4 7" id="KW-0732">Signal</keyword>
<keyword evidence="6 7" id="KW-0472">Membrane</keyword>
<gene>
    <name evidence="8" type="ORF">HETSPECPRED_004863</name>
</gene>
<dbReference type="GO" id="GO:0000329">
    <property type="term" value="C:fungal-type vacuole membrane"/>
    <property type="evidence" value="ECO:0007669"/>
    <property type="project" value="TreeGrafter"/>
</dbReference>
<feature type="transmembrane region" description="Helical" evidence="7">
    <location>
        <begin position="508"/>
        <end position="527"/>
    </location>
</feature>
<keyword evidence="9" id="KW-1185">Reference proteome</keyword>
<dbReference type="GO" id="GO:0072657">
    <property type="term" value="P:protein localization to membrane"/>
    <property type="evidence" value="ECO:0007669"/>
    <property type="project" value="TreeGrafter"/>
</dbReference>
<evidence type="ECO:0000256" key="2">
    <source>
        <dbReference type="ARBA" id="ARBA00005227"/>
    </source>
</evidence>
<dbReference type="PANTHER" id="PTHR10766:SF111">
    <property type="entry name" value="TRANSMEMBRANE 9 SUPERFAMILY MEMBER 2"/>
    <property type="match status" value="1"/>
</dbReference>
<name>A0A8H3EJA1_9LECA</name>
<sequence length="647" mass="72401">MGRWSLQLSCAALLTFSGTVSAFYLPGVAPTSYAKGAQVPLNVNRLTPGEVFSDKQLHSVFSWDYYHPAFKFCRPEGEPKYVSESLGSILFGDRIMTSPYDLKMLEDDGVCKALCEKQTFSDRSAKFVNTRIRDFYNLNWLVDGLPAGIPYTEISTNTSFFQRGFPLGAVGDDNTAYLNNHYDIKIAYHQAGKDKYRVVGFKVYPYSRADNKDLGGGKGECGNRETSPPLTLSETTDTDVTWTYTVSWESSSTAWATRWDPYLHVFDPKIHWFSLINSAIIVVFLVAMVAAILMRALKKDFARYQRLESFNLDDLSGADGNAEDGVQEDSGWKLVHGDVFRTPKNPLMLSVFLGNGCQLFAITATTIAFALFGFLSPSNRGSLGTVMLLLWTIFGFIGGYVSARVYKTFGGEAWKQNIALTPILIPGIVFSTFFLLNLFLWAKRSSGAVPFTTMLVILGIWFVISLPLSFAGSWVGFKHAPVAPPVRVNQIPRQIPPAPTYLRPIPSMALVGVLPFGAIFVELYFVLNNIWFGRVYYMFGFLFLCYGIMIITCAAVTILLVYFLLCAENYHWQWRAFLTAGASAFYVFINALLYWMSNLSFGSFTGVVLYLGYSALLSFLFFILTGTIGFFSSWTFVHRIYGSIKID</sequence>
<dbReference type="OrthoDB" id="1666796at2759"/>
<evidence type="ECO:0000256" key="6">
    <source>
        <dbReference type="ARBA" id="ARBA00023136"/>
    </source>
</evidence>
<proteinExistence type="inferred from homology"/>
<dbReference type="EMBL" id="CAJPDS010000003">
    <property type="protein sequence ID" value="CAF9905072.1"/>
    <property type="molecule type" value="Genomic_DNA"/>
</dbReference>
<dbReference type="InterPro" id="IPR036259">
    <property type="entry name" value="MFS_trans_sf"/>
</dbReference>
<protein>
    <recommendedName>
        <fullName evidence="7">Transmembrane 9 superfamily member</fullName>
    </recommendedName>
</protein>
<feature type="transmembrane region" description="Helical" evidence="7">
    <location>
        <begin position="351"/>
        <end position="374"/>
    </location>
</feature>
<feature type="transmembrane region" description="Helical" evidence="7">
    <location>
        <begin position="608"/>
        <end position="637"/>
    </location>
</feature>
<comment type="subcellular location">
    <subcellularLocation>
        <location evidence="1">Membrane</location>
        <topology evidence="1">Multi-pass membrane protein</topology>
    </subcellularLocation>
</comment>
<dbReference type="PANTHER" id="PTHR10766">
    <property type="entry name" value="TRANSMEMBRANE 9 SUPERFAMILY PROTEIN"/>
    <property type="match status" value="1"/>
</dbReference>
<dbReference type="SUPFAM" id="SSF103473">
    <property type="entry name" value="MFS general substrate transporter"/>
    <property type="match status" value="1"/>
</dbReference>
<keyword evidence="3 7" id="KW-0812">Transmembrane</keyword>
<evidence type="ECO:0000313" key="8">
    <source>
        <dbReference type="EMBL" id="CAF9905072.1"/>
    </source>
</evidence>
<feature type="transmembrane region" description="Helical" evidence="7">
    <location>
        <begin position="454"/>
        <end position="477"/>
    </location>
</feature>
<feature type="chain" id="PRO_5034520589" description="Transmembrane 9 superfamily member" evidence="7">
    <location>
        <begin position="23"/>
        <end position="647"/>
    </location>
</feature>